<dbReference type="HOGENOM" id="CLU_730998_0_0_7"/>
<feature type="domain" description="Glutamine amidotransferase type-2" evidence="1">
    <location>
        <begin position="2"/>
        <end position="357"/>
    </location>
</feature>
<name>A8ZUY8_DESOH</name>
<dbReference type="KEGG" id="dol:Dole_2274"/>
<dbReference type="Gene3D" id="3.60.20.10">
    <property type="entry name" value="Glutamine Phosphoribosylpyrophosphate, subunit 1, domain 1"/>
    <property type="match status" value="1"/>
</dbReference>
<dbReference type="eggNOG" id="COG0067">
    <property type="taxonomic scope" value="Bacteria"/>
</dbReference>
<dbReference type="SUPFAM" id="SSF56235">
    <property type="entry name" value="N-terminal nucleophile aminohydrolases (Ntn hydrolases)"/>
    <property type="match status" value="1"/>
</dbReference>
<evidence type="ECO:0000313" key="2">
    <source>
        <dbReference type="EMBL" id="ABW68078.1"/>
    </source>
</evidence>
<dbReference type="Proteomes" id="UP000008561">
    <property type="component" value="Chromosome"/>
</dbReference>
<dbReference type="InterPro" id="IPR029055">
    <property type="entry name" value="Ntn_hydrolases_N"/>
</dbReference>
<protein>
    <submittedName>
        <fullName evidence="2">Glutamate synthase (NADPH)</fullName>
    </submittedName>
</protein>
<organism evidence="2 3">
    <name type="scientific">Desulfosudis oleivorans (strain DSM 6200 / JCM 39069 / Hxd3)</name>
    <name type="common">Desulfococcus oleovorans</name>
    <dbReference type="NCBI Taxonomy" id="96561"/>
    <lineage>
        <taxon>Bacteria</taxon>
        <taxon>Pseudomonadati</taxon>
        <taxon>Thermodesulfobacteriota</taxon>
        <taxon>Desulfobacteria</taxon>
        <taxon>Desulfobacterales</taxon>
        <taxon>Desulfosudaceae</taxon>
        <taxon>Desulfosudis</taxon>
    </lineage>
</organism>
<evidence type="ECO:0000313" key="3">
    <source>
        <dbReference type="Proteomes" id="UP000008561"/>
    </source>
</evidence>
<dbReference type="OrthoDB" id="9770094at2"/>
<keyword evidence="3" id="KW-1185">Reference proteome</keyword>
<dbReference type="RefSeq" id="WP_012175690.1">
    <property type="nucleotide sequence ID" value="NC_009943.1"/>
</dbReference>
<dbReference type="AlphaFoldDB" id="A8ZUY8"/>
<sequence>MCRLFAITSETPMTPMVALEALDVMREGHDGSGVGIFLRDLGGPFEKIKDSPILSGIFTDQGIRRLDHYMMEHGFLTKHKVTIKVPKEQPPGVPKRDIYLIRAYEYPDSWEGWSEEKIYAELTRIRLELVEMGAEKEDMIVFSFWPDVIMLKEIGDPLTVARYLQLDREELQARVIMAQGRQNTNYAINLYACHPFFQGGFSTMTNGENTAFVPIREFLMSRNIPGYSGFESDSQVFVFILHYLFKQLGLGIDAYKHIITPLQDDVLAAHPDHVLLKHLKQTCRRLIIDGPNCVIGCLPDHSLFMVQDRKKLRPGVVGGRPGMYAFSSEICGLDAVIPNRDKSKDFQPMYMDTVVVGPDRGEVVVCQQTEALALQH</sequence>
<proteinExistence type="predicted"/>
<dbReference type="EMBL" id="CP000859">
    <property type="protein sequence ID" value="ABW68078.1"/>
    <property type="molecule type" value="Genomic_DNA"/>
</dbReference>
<dbReference type="InterPro" id="IPR017932">
    <property type="entry name" value="GATase_2_dom"/>
</dbReference>
<reference evidence="2 3" key="1">
    <citation type="submission" date="2007-10" db="EMBL/GenBank/DDBJ databases">
        <title>Complete sequence of Desulfococcus oleovorans Hxd3.</title>
        <authorList>
            <consortium name="US DOE Joint Genome Institute"/>
            <person name="Copeland A."/>
            <person name="Lucas S."/>
            <person name="Lapidus A."/>
            <person name="Barry K."/>
            <person name="Glavina del Rio T."/>
            <person name="Dalin E."/>
            <person name="Tice H."/>
            <person name="Pitluck S."/>
            <person name="Kiss H."/>
            <person name="Brettin T."/>
            <person name="Bruce D."/>
            <person name="Detter J.C."/>
            <person name="Han C."/>
            <person name="Schmutz J."/>
            <person name="Larimer F."/>
            <person name="Land M."/>
            <person name="Hauser L."/>
            <person name="Kyrpides N."/>
            <person name="Kim E."/>
            <person name="Wawrik B."/>
            <person name="Richardson P."/>
        </authorList>
    </citation>
    <scope>NUCLEOTIDE SEQUENCE [LARGE SCALE GENOMIC DNA]</scope>
    <source>
        <strain evidence="3">DSM 6200 / JCM 39069 / Hxd3</strain>
    </source>
</reference>
<dbReference type="STRING" id="96561.Dole_2274"/>
<accession>A8ZUY8</accession>
<gene>
    <name evidence="2" type="ordered locus">Dole_2274</name>
</gene>
<dbReference type="PROSITE" id="PS51278">
    <property type="entry name" value="GATASE_TYPE_2"/>
    <property type="match status" value="1"/>
</dbReference>
<evidence type="ECO:0000259" key="1">
    <source>
        <dbReference type="PROSITE" id="PS51278"/>
    </source>
</evidence>